<dbReference type="AlphaFoldDB" id="A0AAV4UMA3"/>
<evidence type="ECO:0000313" key="2">
    <source>
        <dbReference type="Proteomes" id="UP001054837"/>
    </source>
</evidence>
<sequence>MYAWCIALIGAPTGNRGSRNCGPKESVPTRDKANEVADGTVNDYEGFRSPFRYFKCGHHAPFNDHPFCRPSRFKGVAPQAAEPFCN</sequence>
<name>A0AAV4UMA3_9ARAC</name>
<comment type="caution">
    <text evidence="1">The sequence shown here is derived from an EMBL/GenBank/DDBJ whole genome shotgun (WGS) entry which is preliminary data.</text>
</comment>
<evidence type="ECO:0000313" key="1">
    <source>
        <dbReference type="EMBL" id="GIY58560.1"/>
    </source>
</evidence>
<keyword evidence="2" id="KW-1185">Reference proteome</keyword>
<protein>
    <recommendedName>
        <fullName evidence="3">Secreted protein</fullName>
    </recommendedName>
</protein>
<evidence type="ECO:0008006" key="3">
    <source>
        <dbReference type="Google" id="ProtNLM"/>
    </source>
</evidence>
<dbReference type="EMBL" id="BPLQ01011519">
    <property type="protein sequence ID" value="GIY58560.1"/>
    <property type="molecule type" value="Genomic_DNA"/>
</dbReference>
<accession>A0AAV4UMA3</accession>
<proteinExistence type="predicted"/>
<reference evidence="1 2" key="1">
    <citation type="submission" date="2021-06" db="EMBL/GenBank/DDBJ databases">
        <title>Caerostris darwini draft genome.</title>
        <authorList>
            <person name="Kono N."/>
            <person name="Arakawa K."/>
        </authorList>
    </citation>
    <scope>NUCLEOTIDE SEQUENCE [LARGE SCALE GENOMIC DNA]</scope>
</reference>
<gene>
    <name evidence="1" type="ORF">CDAR_607871</name>
</gene>
<organism evidence="1 2">
    <name type="scientific">Caerostris darwini</name>
    <dbReference type="NCBI Taxonomy" id="1538125"/>
    <lineage>
        <taxon>Eukaryota</taxon>
        <taxon>Metazoa</taxon>
        <taxon>Ecdysozoa</taxon>
        <taxon>Arthropoda</taxon>
        <taxon>Chelicerata</taxon>
        <taxon>Arachnida</taxon>
        <taxon>Araneae</taxon>
        <taxon>Araneomorphae</taxon>
        <taxon>Entelegynae</taxon>
        <taxon>Araneoidea</taxon>
        <taxon>Araneidae</taxon>
        <taxon>Caerostris</taxon>
    </lineage>
</organism>
<dbReference type="Proteomes" id="UP001054837">
    <property type="component" value="Unassembled WGS sequence"/>
</dbReference>